<feature type="transmembrane region" description="Helical" evidence="6">
    <location>
        <begin position="27"/>
        <end position="46"/>
    </location>
</feature>
<accession>A0ABP9QP96</accession>
<feature type="domain" description="YhbJ barrel-sandwich hybrid" evidence="8">
    <location>
        <begin position="294"/>
        <end position="366"/>
    </location>
</feature>
<evidence type="ECO:0008006" key="11">
    <source>
        <dbReference type="Google" id="ProtNLM"/>
    </source>
</evidence>
<dbReference type="Gene3D" id="2.40.50.100">
    <property type="match status" value="1"/>
</dbReference>
<feature type="transmembrane region" description="Helical" evidence="6">
    <location>
        <begin position="219"/>
        <end position="239"/>
    </location>
</feature>
<keyword evidence="4 6" id="KW-1133">Transmembrane helix</keyword>
<feature type="domain" description="ABC-2 type transporter transmembrane" evidence="7">
    <location>
        <begin position="15"/>
        <end position="206"/>
    </location>
</feature>
<protein>
    <recommendedName>
        <fullName evidence="11">Transport permease protein</fullName>
    </recommendedName>
</protein>
<dbReference type="Pfam" id="PF01061">
    <property type="entry name" value="ABC2_membrane"/>
    <property type="match status" value="1"/>
</dbReference>
<organism evidence="9 10">
    <name type="scientific">Pseudonocardia eucalypti</name>
    <dbReference type="NCBI Taxonomy" id="648755"/>
    <lineage>
        <taxon>Bacteria</taxon>
        <taxon>Bacillati</taxon>
        <taxon>Actinomycetota</taxon>
        <taxon>Actinomycetes</taxon>
        <taxon>Pseudonocardiales</taxon>
        <taxon>Pseudonocardiaceae</taxon>
        <taxon>Pseudonocardia</taxon>
    </lineage>
</organism>
<feature type="transmembrane region" description="Helical" evidence="6">
    <location>
        <begin position="259"/>
        <end position="276"/>
    </location>
</feature>
<comment type="subcellular location">
    <subcellularLocation>
        <location evidence="1">Cell membrane</location>
        <topology evidence="1">Multi-pass membrane protein</topology>
    </subcellularLocation>
</comment>
<feature type="transmembrane region" description="Helical" evidence="6">
    <location>
        <begin position="131"/>
        <end position="153"/>
    </location>
</feature>
<dbReference type="EMBL" id="BAABJP010000030">
    <property type="protein sequence ID" value="GAA5165238.1"/>
    <property type="molecule type" value="Genomic_DNA"/>
</dbReference>
<dbReference type="Proteomes" id="UP001428817">
    <property type="component" value="Unassembled WGS sequence"/>
</dbReference>
<reference evidence="10" key="1">
    <citation type="journal article" date="2019" name="Int. J. Syst. Evol. Microbiol.">
        <title>The Global Catalogue of Microorganisms (GCM) 10K type strain sequencing project: providing services to taxonomists for standard genome sequencing and annotation.</title>
        <authorList>
            <consortium name="The Broad Institute Genomics Platform"/>
            <consortium name="The Broad Institute Genome Sequencing Center for Infectious Disease"/>
            <person name="Wu L."/>
            <person name="Ma J."/>
        </authorList>
    </citation>
    <scope>NUCLEOTIDE SEQUENCE [LARGE SCALE GENOMIC DNA]</scope>
    <source>
        <strain evidence="10">JCM 18303</strain>
    </source>
</reference>
<dbReference type="InterPro" id="IPR058635">
    <property type="entry name" value="BSH_YhbJ"/>
</dbReference>
<comment type="caution">
    <text evidence="9">The sequence shown here is derived from an EMBL/GenBank/DDBJ whole genome shotgun (WGS) entry which is preliminary data.</text>
</comment>
<keyword evidence="10" id="KW-1185">Reference proteome</keyword>
<evidence type="ECO:0000256" key="3">
    <source>
        <dbReference type="ARBA" id="ARBA00022692"/>
    </source>
</evidence>
<evidence type="ECO:0000256" key="5">
    <source>
        <dbReference type="ARBA" id="ARBA00023136"/>
    </source>
</evidence>
<feature type="transmembrane region" description="Helical" evidence="6">
    <location>
        <begin position="98"/>
        <end position="125"/>
    </location>
</feature>
<dbReference type="PANTHER" id="PTHR30294:SF38">
    <property type="entry name" value="TRANSPORT PERMEASE PROTEIN"/>
    <property type="match status" value="1"/>
</dbReference>
<dbReference type="InterPro" id="IPR051449">
    <property type="entry name" value="ABC-2_transporter_component"/>
</dbReference>
<evidence type="ECO:0000259" key="7">
    <source>
        <dbReference type="Pfam" id="PF01061"/>
    </source>
</evidence>
<dbReference type="InterPro" id="IPR011053">
    <property type="entry name" value="Single_hybrid_motif"/>
</dbReference>
<dbReference type="CDD" id="cd06850">
    <property type="entry name" value="biotinyl_domain"/>
    <property type="match status" value="1"/>
</dbReference>
<evidence type="ECO:0000313" key="10">
    <source>
        <dbReference type="Proteomes" id="UP001428817"/>
    </source>
</evidence>
<proteinExistence type="predicted"/>
<keyword evidence="2" id="KW-1003">Cell membrane</keyword>
<evidence type="ECO:0000256" key="1">
    <source>
        <dbReference type="ARBA" id="ARBA00004651"/>
    </source>
</evidence>
<sequence length="464" mass="49705">MTAPLSPRVAGSTAARVIAQLRRDRRAMVMMLILPSLLLFVLNQMFDNQPTFNGVARRLLGVLPFTLMFVFTSVAMLKERKSGTLRRLLASPMSRLELVLGYAVGFGALAVVQAAITCTTAYWLLDLYTPAQPLVIGCIGVVGAVVGVAVGMLCSSLAELHVVPLLPLIVLPQILLGGLFVPRDGMARWLEWVSDLLPLSWSIEALDEAGSTSLLSDDLLGYLGVVAGIAVLTLFLAALTMRRRVGDLGPSARRRRRAVPLALLATAAAIAAVYLVDAVRFVSTENAQVDGDKAAILAPAAGTVIDWRISDGAPVRQNQVIGRIEITGRFGKPRMVVRAPRDGTVVRTDVVEGTVVPAGAELAVAYDLAESYVTARIDEGDMHDVRLGQRVDLTLESASGRTLAGFVREIDAGSHAVLTSRPPKNTSVNFERGTQRIPVRIVVADWQGVVPVVGMNATVKIHKD</sequence>
<evidence type="ECO:0000256" key="4">
    <source>
        <dbReference type="ARBA" id="ARBA00022989"/>
    </source>
</evidence>
<dbReference type="Gene3D" id="2.40.30.170">
    <property type="match status" value="1"/>
</dbReference>
<keyword evidence="3 6" id="KW-0812">Transmembrane</keyword>
<evidence type="ECO:0000256" key="6">
    <source>
        <dbReference type="SAM" id="Phobius"/>
    </source>
</evidence>
<keyword evidence="5 6" id="KW-0472">Membrane</keyword>
<evidence type="ECO:0000313" key="9">
    <source>
        <dbReference type="EMBL" id="GAA5165238.1"/>
    </source>
</evidence>
<dbReference type="InterPro" id="IPR013525">
    <property type="entry name" value="ABC2_TM"/>
</dbReference>
<name>A0ABP9QP96_9PSEU</name>
<dbReference type="Pfam" id="PF25997">
    <property type="entry name" value="BSH_YhbJ"/>
    <property type="match status" value="1"/>
</dbReference>
<evidence type="ECO:0000259" key="8">
    <source>
        <dbReference type="Pfam" id="PF25997"/>
    </source>
</evidence>
<feature type="transmembrane region" description="Helical" evidence="6">
    <location>
        <begin position="160"/>
        <end position="181"/>
    </location>
</feature>
<dbReference type="SUPFAM" id="SSF51230">
    <property type="entry name" value="Single hybrid motif"/>
    <property type="match status" value="1"/>
</dbReference>
<dbReference type="PANTHER" id="PTHR30294">
    <property type="entry name" value="MEMBRANE COMPONENT OF ABC TRANSPORTER YHHJ-RELATED"/>
    <property type="match status" value="1"/>
</dbReference>
<gene>
    <name evidence="9" type="ORF">GCM10023321_55020</name>
</gene>
<dbReference type="RefSeq" id="WP_185062574.1">
    <property type="nucleotide sequence ID" value="NZ_BAABJP010000030.1"/>
</dbReference>
<evidence type="ECO:0000256" key="2">
    <source>
        <dbReference type="ARBA" id="ARBA00022475"/>
    </source>
</evidence>
<feature type="transmembrane region" description="Helical" evidence="6">
    <location>
        <begin position="58"/>
        <end position="77"/>
    </location>
</feature>